<dbReference type="Gene3D" id="3.40.30.10">
    <property type="entry name" value="Glutaredoxin"/>
    <property type="match status" value="1"/>
</dbReference>
<dbReference type="InterPro" id="IPR013766">
    <property type="entry name" value="Thioredoxin_domain"/>
</dbReference>
<proteinExistence type="inferred from homology"/>
<evidence type="ECO:0000256" key="1">
    <source>
        <dbReference type="ARBA" id="ARBA00003565"/>
    </source>
</evidence>
<dbReference type="Pfam" id="PF13462">
    <property type="entry name" value="Thioredoxin_4"/>
    <property type="match status" value="1"/>
</dbReference>
<comment type="similarity">
    <text evidence="2">Belongs to the thioredoxin family. DsbA subfamily.</text>
</comment>
<dbReference type="PROSITE" id="PS51352">
    <property type="entry name" value="THIOREDOXIN_2"/>
    <property type="match status" value="1"/>
</dbReference>
<evidence type="ECO:0000313" key="4">
    <source>
        <dbReference type="EMBL" id="GAB1581313.1"/>
    </source>
</evidence>
<dbReference type="InterPro" id="IPR012336">
    <property type="entry name" value="Thioredoxin-like_fold"/>
</dbReference>
<comment type="function">
    <text evidence="1">May be required for disulfide bond formation in some proteins.</text>
</comment>
<evidence type="ECO:0000259" key="3">
    <source>
        <dbReference type="PROSITE" id="PS51352"/>
    </source>
</evidence>
<sequence>MSAAAAALAACSDSSDQVVAAAETTGATSDAPAPEGTVDVTKLYEPGKLKDMVMGNADAPVTIVEYASMTCPHCAHFAETTLPAIKQKYIDTGKVRLIFREFPFDPRAAAAFMLARCAPEDRYFPMVDVLFKQQQQWAAAADAEAPLMQIAKLAGFTQESFKACLTNQQLLDDVNASRERGEKEFGVTSTPTFFINGKKYAGALSVDQMSAIIDGLL</sequence>
<gene>
    <name evidence="4" type="ORF">PPNSA23_12560</name>
</gene>
<dbReference type="InterPro" id="IPR036249">
    <property type="entry name" value="Thioredoxin-like_sf"/>
</dbReference>
<dbReference type="Proteomes" id="UP001628091">
    <property type="component" value="Unassembled WGS sequence"/>
</dbReference>
<keyword evidence="5" id="KW-1185">Reference proteome</keyword>
<accession>A0ABQ0GXB9</accession>
<organism evidence="4 5">
    <name type="scientific">Phyllobacterium phragmitis</name>
    <dbReference type="NCBI Taxonomy" id="2670329"/>
    <lineage>
        <taxon>Bacteria</taxon>
        <taxon>Pseudomonadati</taxon>
        <taxon>Pseudomonadota</taxon>
        <taxon>Alphaproteobacteria</taxon>
        <taxon>Hyphomicrobiales</taxon>
        <taxon>Phyllobacteriaceae</taxon>
        <taxon>Phyllobacterium</taxon>
    </lineage>
</organism>
<feature type="domain" description="Thioredoxin" evidence="3">
    <location>
        <begin position="20"/>
        <end position="217"/>
    </location>
</feature>
<evidence type="ECO:0000313" key="5">
    <source>
        <dbReference type="Proteomes" id="UP001628091"/>
    </source>
</evidence>
<evidence type="ECO:0000256" key="2">
    <source>
        <dbReference type="ARBA" id="ARBA00005791"/>
    </source>
</evidence>
<dbReference type="EMBL" id="BAAFZP010000001">
    <property type="protein sequence ID" value="GAB1581313.1"/>
    <property type="molecule type" value="Genomic_DNA"/>
</dbReference>
<dbReference type="SUPFAM" id="SSF52833">
    <property type="entry name" value="Thioredoxin-like"/>
    <property type="match status" value="1"/>
</dbReference>
<dbReference type="PANTHER" id="PTHR13887">
    <property type="entry name" value="GLUTATHIONE S-TRANSFERASE KAPPA"/>
    <property type="match status" value="1"/>
</dbReference>
<dbReference type="PANTHER" id="PTHR13887:SF56">
    <property type="entry name" value="THIOREDOXIN-LIKE REDUCTASE RV2466C"/>
    <property type="match status" value="1"/>
</dbReference>
<comment type="caution">
    <text evidence="4">The sequence shown here is derived from an EMBL/GenBank/DDBJ whole genome shotgun (WGS) entry which is preliminary data.</text>
</comment>
<protein>
    <recommendedName>
        <fullName evidence="3">Thioredoxin domain-containing protein</fullName>
    </recommendedName>
</protein>
<name>A0ABQ0GXB9_9HYPH</name>
<reference evidence="4 5" key="1">
    <citation type="submission" date="2024-10" db="EMBL/GenBank/DDBJ databases">
        <title>Isolation, draft genome sequencing and identification of Phyllobacterium sp. NSA23, isolated from leaf soil.</title>
        <authorList>
            <person name="Akita H."/>
        </authorList>
    </citation>
    <scope>NUCLEOTIDE SEQUENCE [LARGE SCALE GENOMIC DNA]</scope>
    <source>
        <strain evidence="4 5">NSA23</strain>
    </source>
</reference>